<reference evidence="9" key="2">
    <citation type="submission" date="2025-08" db="UniProtKB">
        <authorList>
            <consortium name="Ensembl"/>
        </authorList>
    </citation>
    <scope>IDENTIFICATION</scope>
</reference>
<evidence type="ECO:0000256" key="6">
    <source>
        <dbReference type="PROSITE-ProRule" id="PRU00561"/>
    </source>
</evidence>
<feature type="compositionally biased region" description="Basic residues" evidence="7">
    <location>
        <begin position="62"/>
        <end position="78"/>
    </location>
</feature>
<feature type="repeat" description="ARM" evidence="5">
    <location>
        <begin position="455"/>
        <end position="486"/>
    </location>
</feature>
<evidence type="ECO:0000313" key="9">
    <source>
        <dbReference type="Ensembl" id="ENSGAGP00000020903.1"/>
    </source>
</evidence>
<evidence type="ECO:0000256" key="3">
    <source>
        <dbReference type="ARBA" id="ARBA00022737"/>
    </source>
</evidence>
<dbReference type="GO" id="GO:0006606">
    <property type="term" value="P:protein import into nucleus"/>
    <property type="evidence" value="ECO:0007669"/>
    <property type="project" value="InterPro"/>
</dbReference>
<dbReference type="FunFam" id="1.20.5.690:FF:000001">
    <property type="entry name" value="Importin subunit alpha"/>
    <property type="match status" value="1"/>
</dbReference>
<dbReference type="SMART" id="SM00185">
    <property type="entry name" value="ARM"/>
    <property type="match status" value="8"/>
</dbReference>
<accession>A0A452I089</accession>
<evidence type="ECO:0000256" key="1">
    <source>
        <dbReference type="ARBA" id="ARBA00010394"/>
    </source>
</evidence>
<evidence type="ECO:0000256" key="2">
    <source>
        <dbReference type="ARBA" id="ARBA00022448"/>
    </source>
</evidence>
<feature type="region of interest" description="Disordered" evidence="7">
    <location>
        <begin position="96"/>
        <end position="124"/>
    </location>
</feature>
<sequence>MRLSRDGVGGFSTSAPGGLGTPHPEGLHLPEGRAAGPEIRVGRSRQPRASAVDAAAASSGRARGRGARAPRARERRPRAGPGRSILEIMTTSGKDNFRLKSYKNKSLNPDEMRRRREEEGLQLRKQKREEQLFKRRNVATAEEEAEEEVMSDGGFHEAQLNNMEMTSSAVITSDMIEMIFSNSPEQQLSATQKFRKLLSKEPNPPIDEVISTPGVVARFVEFLKRKENCTLQFEAAWVLTNIASGNSHQTRIVIQAGAVPIFIELLSSEFEDVQEQAVWALGNIAGDSTMCRDYVLDCQILPTLLQIPSPDSIDWFLALHLQTLSTFTSQHIQGQLLSKQNRLTMTRNAVWALSNLCRGKNPPPEFAKVAPCLSVLSWLLFVNDTDVLADACWALSYLSDGPNDKIQAVIDAGVCRRLVELLMHSDYKVVSPALRAVGNIVTGDDIQTQVILNCSALQSLLHLLSSPKESIKKEACWTISNITAGNRAQIQTVIDAHIFPALINILQTAEFRTRKEAAWAITNATSGGSAEQIKYLVELGCIKPLCDLLTVMDSKIVQVALNGLENILRLGEQEAKRSGTGINPYCALIEEAYGLDKIEFLQSHENQDIYQKAFDLIEHYFGSEDEDSSIAPQVDLNQQQYIFQQCEAPMEGFQL</sequence>
<dbReference type="InterPro" id="IPR002652">
    <property type="entry name" value="Importin-a_IBB"/>
</dbReference>
<dbReference type="InterPro" id="IPR011989">
    <property type="entry name" value="ARM-like"/>
</dbReference>
<dbReference type="Pfam" id="PF16186">
    <property type="entry name" value="Arm_3"/>
    <property type="match status" value="1"/>
</dbReference>
<dbReference type="Pfam" id="PF01749">
    <property type="entry name" value="IBB"/>
    <property type="match status" value="1"/>
</dbReference>
<feature type="repeat" description="ARM" evidence="5">
    <location>
        <begin position="257"/>
        <end position="285"/>
    </location>
</feature>
<feature type="domain" description="IBB" evidence="8">
    <location>
        <begin position="82"/>
        <end position="145"/>
    </location>
</feature>
<evidence type="ECO:0000259" key="8">
    <source>
        <dbReference type="PROSITE" id="PS51214"/>
    </source>
</evidence>
<keyword evidence="10" id="KW-1185">Reference proteome</keyword>
<dbReference type="Proteomes" id="UP000291020">
    <property type="component" value="Unassembled WGS sequence"/>
</dbReference>
<dbReference type="PROSITE" id="PS51214">
    <property type="entry name" value="IBB"/>
    <property type="match status" value="1"/>
</dbReference>
<organism evidence="9 10">
    <name type="scientific">Gopherus agassizii</name>
    <name type="common">Agassiz's desert tortoise</name>
    <dbReference type="NCBI Taxonomy" id="38772"/>
    <lineage>
        <taxon>Eukaryota</taxon>
        <taxon>Metazoa</taxon>
        <taxon>Chordata</taxon>
        <taxon>Craniata</taxon>
        <taxon>Vertebrata</taxon>
        <taxon>Euteleostomi</taxon>
        <taxon>Archelosauria</taxon>
        <taxon>Testudinata</taxon>
        <taxon>Testudines</taxon>
        <taxon>Cryptodira</taxon>
        <taxon>Durocryptodira</taxon>
        <taxon>Testudinoidea</taxon>
        <taxon>Testudinidae</taxon>
        <taxon>Gopherus</taxon>
    </lineage>
</organism>
<dbReference type="Gene3D" id="1.20.5.690">
    <property type="entry name" value="Importin-alpha, importin-beta-binding domain"/>
    <property type="match status" value="1"/>
</dbReference>
<feature type="compositionally biased region" description="Low complexity" evidence="7">
    <location>
        <begin position="47"/>
        <end position="61"/>
    </location>
</feature>
<dbReference type="InterPro" id="IPR000225">
    <property type="entry name" value="Armadillo"/>
</dbReference>
<dbReference type="AlphaFoldDB" id="A0A452I089"/>
<protein>
    <recommendedName>
        <fullName evidence="8">IBB domain-containing protein</fullName>
    </recommendedName>
</protein>
<proteinExistence type="inferred from homology"/>
<keyword evidence="2 6" id="KW-0813">Transport</keyword>
<dbReference type="SUPFAM" id="SSF48371">
    <property type="entry name" value="ARM repeat"/>
    <property type="match status" value="1"/>
</dbReference>
<keyword evidence="3" id="KW-0677">Repeat</keyword>
<evidence type="ECO:0000256" key="4">
    <source>
        <dbReference type="ARBA" id="ARBA00022927"/>
    </source>
</evidence>
<dbReference type="Gene3D" id="1.25.10.10">
    <property type="entry name" value="Leucine-rich Repeat Variant"/>
    <property type="match status" value="1"/>
</dbReference>
<dbReference type="Ensembl" id="ENSGAGT00000023806.1">
    <property type="protein sequence ID" value="ENSGAGP00000020903.1"/>
    <property type="gene ID" value="ENSGAGG00000015370.1"/>
</dbReference>
<dbReference type="InterPro" id="IPR016024">
    <property type="entry name" value="ARM-type_fold"/>
</dbReference>
<evidence type="ECO:0000256" key="5">
    <source>
        <dbReference type="PROSITE-ProRule" id="PRU00259"/>
    </source>
</evidence>
<name>A0A452I089_9SAUR</name>
<feature type="compositionally biased region" description="Basic and acidic residues" evidence="7">
    <location>
        <begin position="108"/>
        <end position="124"/>
    </location>
</feature>
<dbReference type="InterPro" id="IPR036975">
    <property type="entry name" value="Importin-a_IBB_sf"/>
</dbReference>
<comment type="similarity">
    <text evidence="1">Belongs to the importin alpha family.</text>
</comment>
<feature type="region of interest" description="Disordered" evidence="7">
    <location>
        <begin position="1"/>
        <end position="84"/>
    </location>
</feature>
<dbReference type="PROSITE" id="PS50176">
    <property type="entry name" value="ARM_REPEAT"/>
    <property type="match status" value="3"/>
</dbReference>
<evidence type="ECO:0000313" key="10">
    <source>
        <dbReference type="Proteomes" id="UP000291020"/>
    </source>
</evidence>
<evidence type="ECO:0000256" key="7">
    <source>
        <dbReference type="SAM" id="MobiDB-lite"/>
    </source>
</evidence>
<dbReference type="GO" id="GO:0061608">
    <property type="term" value="F:nuclear import signal receptor activity"/>
    <property type="evidence" value="ECO:0007669"/>
    <property type="project" value="InterPro"/>
</dbReference>
<reference evidence="9" key="3">
    <citation type="submission" date="2025-09" db="UniProtKB">
        <authorList>
            <consortium name="Ensembl"/>
        </authorList>
    </citation>
    <scope>IDENTIFICATION</scope>
</reference>
<feature type="repeat" description="ARM" evidence="5">
    <location>
        <begin position="214"/>
        <end position="257"/>
    </location>
</feature>
<dbReference type="STRING" id="38772.ENSGAGP00000020903"/>
<dbReference type="Pfam" id="PF00514">
    <property type="entry name" value="Arm"/>
    <property type="match status" value="7"/>
</dbReference>
<dbReference type="FunFam" id="1.25.10.10:FF:000013">
    <property type="entry name" value="Importin subunit alpha"/>
    <property type="match status" value="1"/>
</dbReference>
<dbReference type="InterPro" id="IPR032413">
    <property type="entry name" value="Arm_3"/>
</dbReference>
<reference evidence="10" key="1">
    <citation type="journal article" date="2017" name="PLoS ONE">
        <title>The Agassiz's desert tortoise genome provides a resource for the conservation of a threatened species.</title>
        <authorList>
            <person name="Tollis M."/>
            <person name="DeNardo D.F."/>
            <person name="Cornelius J.A."/>
            <person name="Dolby G.A."/>
            <person name="Edwards T."/>
            <person name="Henen B.T."/>
            <person name="Karl A.E."/>
            <person name="Murphy R.W."/>
            <person name="Kusumi K."/>
        </authorList>
    </citation>
    <scope>NUCLEOTIDE SEQUENCE [LARGE SCALE GENOMIC DNA]</scope>
</reference>
<dbReference type="PANTHER" id="PTHR23316">
    <property type="entry name" value="IMPORTIN ALPHA"/>
    <property type="match status" value="1"/>
</dbReference>
<keyword evidence="4" id="KW-0653">Protein transport</keyword>